<comment type="cofactor">
    <cofactor evidence="1">
        <name>Mg(2+)</name>
        <dbReference type="ChEBI" id="CHEBI:18420"/>
    </cofactor>
</comment>
<feature type="transmembrane region" description="Helical" evidence="2">
    <location>
        <begin position="14"/>
        <end position="34"/>
    </location>
</feature>
<dbReference type="InterPro" id="IPR000160">
    <property type="entry name" value="GGDEF_dom"/>
</dbReference>
<dbReference type="SUPFAM" id="SSF55073">
    <property type="entry name" value="Nucleotide cyclase"/>
    <property type="match status" value="1"/>
</dbReference>
<feature type="domain" description="PAS" evidence="3">
    <location>
        <begin position="251"/>
        <end position="321"/>
    </location>
</feature>
<dbReference type="SMART" id="SM00267">
    <property type="entry name" value="GGDEF"/>
    <property type="match status" value="1"/>
</dbReference>
<dbReference type="Gene3D" id="6.10.340.10">
    <property type="match status" value="1"/>
</dbReference>
<evidence type="ECO:0000313" key="7">
    <source>
        <dbReference type="Proteomes" id="UP000078503"/>
    </source>
</evidence>
<gene>
    <name evidence="6" type="ORF">A3K86_14350</name>
</gene>
<dbReference type="CDD" id="cd06225">
    <property type="entry name" value="HAMP"/>
    <property type="match status" value="1"/>
</dbReference>
<dbReference type="PANTHER" id="PTHR44757">
    <property type="entry name" value="DIGUANYLATE CYCLASE DGCP"/>
    <property type="match status" value="1"/>
</dbReference>
<dbReference type="InterPro" id="IPR000014">
    <property type="entry name" value="PAS"/>
</dbReference>
<evidence type="ECO:0000256" key="1">
    <source>
        <dbReference type="ARBA" id="ARBA00001946"/>
    </source>
</evidence>
<feature type="domain" description="GGDEF" evidence="5">
    <location>
        <begin position="536"/>
        <end position="670"/>
    </location>
</feature>
<dbReference type="PROSITE" id="PS50887">
    <property type="entry name" value="GGDEF"/>
    <property type="match status" value="1"/>
</dbReference>
<name>A0A178K8R6_9GAMM</name>
<dbReference type="SMART" id="SM00304">
    <property type="entry name" value="HAMP"/>
    <property type="match status" value="1"/>
</dbReference>
<evidence type="ECO:0008006" key="8">
    <source>
        <dbReference type="Google" id="ProtNLM"/>
    </source>
</evidence>
<dbReference type="EMBL" id="LVHF01000028">
    <property type="protein sequence ID" value="OAN13739.1"/>
    <property type="molecule type" value="Genomic_DNA"/>
</dbReference>
<dbReference type="STRING" id="858640.A3K86_14350"/>
<dbReference type="PROSITE" id="PS50112">
    <property type="entry name" value="PAS"/>
    <property type="match status" value="2"/>
</dbReference>
<dbReference type="Gene3D" id="3.30.70.270">
    <property type="match status" value="1"/>
</dbReference>
<evidence type="ECO:0000313" key="6">
    <source>
        <dbReference type="EMBL" id="OAN13739.1"/>
    </source>
</evidence>
<dbReference type="CDD" id="cd00130">
    <property type="entry name" value="PAS"/>
    <property type="match status" value="2"/>
</dbReference>
<keyword evidence="2" id="KW-0472">Membrane</keyword>
<dbReference type="NCBIfam" id="TIGR00254">
    <property type="entry name" value="GGDEF"/>
    <property type="match status" value="1"/>
</dbReference>
<keyword evidence="7" id="KW-1185">Reference proteome</keyword>
<dbReference type="SUPFAM" id="SSF55785">
    <property type="entry name" value="PYP-like sensor domain (PAS domain)"/>
    <property type="match status" value="2"/>
</dbReference>
<proteinExistence type="predicted"/>
<dbReference type="CDD" id="cd01949">
    <property type="entry name" value="GGDEF"/>
    <property type="match status" value="1"/>
</dbReference>
<dbReference type="InterPro" id="IPR013656">
    <property type="entry name" value="PAS_4"/>
</dbReference>
<dbReference type="SUPFAM" id="SSF158472">
    <property type="entry name" value="HAMP domain-like"/>
    <property type="match status" value="1"/>
</dbReference>
<dbReference type="GO" id="GO:0007165">
    <property type="term" value="P:signal transduction"/>
    <property type="evidence" value="ECO:0007669"/>
    <property type="project" value="InterPro"/>
</dbReference>
<dbReference type="InterPro" id="IPR033417">
    <property type="entry name" value="CHASE8"/>
</dbReference>
<organism evidence="6 7">
    <name type="scientific">Photobacterium jeanii</name>
    <dbReference type="NCBI Taxonomy" id="858640"/>
    <lineage>
        <taxon>Bacteria</taxon>
        <taxon>Pseudomonadati</taxon>
        <taxon>Pseudomonadota</taxon>
        <taxon>Gammaproteobacteria</taxon>
        <taxon>Vibrionales</taxon>
        <taxon>Vibrionaceae</taxon>
        <taxon>Photobacterium</taxon>
    </lineage>
</organism>
<dbReference type="GO" id="GO:0003824">
    <property type="term" value="F:catalytic activity"/>
    <property type="evidence" value="ECO:0007669"/>
    <property type="project" value="UniProtKB-ARBA"/>
</dbReference>
<feature type="domain" description="HAMP" evidence="4">
    <location>
        <begin position="185"/>
        <end position="239"/>
    </location>
</feature>
<feature type="transmembrane region" description="Helical" evidence="2">
    <location>
        <begin position="162"/>
        <end position="180"/>
    </location>
</feature>
<dbReference type="InterPro" id="IPR052155">
    <property type="entry name" value="Biofilm_reg_signaling"/>
</dbReference>
<dbReference type="OrthoDB" id="9812260at2"/>
<keyword evidence="2" id="KW-0812">Transmembrane</keyword>
<feature type="domain" description="PAS" evidence="3">
    <location>
        <begin position="371"/>
        <end position="441"/>
    </location>
</feature>
<dbReference type="GO" id="GO:0016020">
    <property type="term" value="C:membrane"/>
    <property type="evidence" value="ECO:0007669"/>
    <property type="project" value="InterPro"/>
</dbReference>
<sequence length="685" mass="78347">MRHWVNSLPLGQRMSLPIMGFILLVFLSFQVITYQTFIKKEQTNLVNRIEILAQGVGMNLTAAILFDDRIAAQEIISSFQAEPSIALVELYNDSLLAQYQNRSLKYIAPTAKQRYTSKQLGYHFGTQMLYLDVPVTTGENTTAHLYIAVSLKAMHQLQVTQLQYSLFLFMLYLVVCGYIINRIQAWVTKPVAELNKAMKGIIRNEGHTNFKPNITTKDELGELASCFNDMQGKLKERESQIRTTLQQFSREKVFAEEVIATVQHALLVVDESGKITLANDACFDVLGVPQRSAMQQHFVQLLRPLQPERFKQRLKQVLNNKRHFNHHVVKCQALHQDNERILQIASRPLFQQKKFLFAIEDITKQHLAQRQQRLAANVFDSSQDAIVVLSQTGIIEMVNPAFEHLIGFSHENVIGKHFHSLLDMTTYRAIEAKVRASLSERNIWQGEYHQRRQDGTMIPLFLRIHRLAEPHSHANNPHSAYNEAQVAIIASDLRSIKENERLEYLASHDSLTNLPNRNKLRAHIQTLLKQQQKEQQTFAVLFIDLDGFKGINDQYGHDVGDTVLKIVSARMSRAIRQADMVGRLAGDEFITVLNHVNDANKVTQTSQRLLHKLNQPISIDDYIISIGASIGCYYVHPREYQNVDDILRRADKAMYEAKRSGKGQVVIFNPLTTAQPTPIKKQPRE</sequence>
<dbReference type="RefSeq" id="WP_068332311.1">
    <property type="nucleotide sequence ID" value="NZ_LVHF01000028.1"/>
</dbReference>
<dbReference type="Gene3D" id="3.30.450.20">
    <property type="entry name" value="PAS domain"/>
    <property type="match status" value="2"/>
</dbReference>
<dbReference type="AlphaFoldDB" id="A0A178K8R6"/>
<dbReference type="Pfam" id="PF00990">
    <property type="entry name" value="GGDEF"/>
    <property type="match status" value="1"/>
</dbReference>
<dbReference type="FunFam" id="3.30.70.270:FF:000001">
    <property type="entry name" value="Diguanylate cyclase domain protein"/>
    <property type="match status" value="1"/>
</dbReference>
<dbReference type="InterPro" id="IPR035965">
    <property type="entry name" value="PAS-like_dom_sf"/>
</dbReference>
<dbReference type="PANTHER" id="PTHR44757:SF2">
    <property type="entry name" value="BIOFILM ARCHITECTURE MAINTENANCE PROTEIN MBAA"/>
    <property type="match status" value="1"/>
</dbReference>
<evidence type="ECO:0000259" key="5">
    <source>
        <dbReference type="PROSITE" id="PS50887"/>
    </source>
</evidence>
<dbReference type="Pfam" id="PF17152">
    <property type="entry name" value="CHASE8"/>
    <property type="match status" value="1"/>
</dbReference>
<evidence type="ECO:0000259" key="3">
    <source>
        <dbReference type="PROSITE" id="PS50112"/>
    </source>
</evidence>
<accession>A0A178K8R6</accession>
<dbReference type="InterPro" id="IPR029787">
    <property type="entry name" value="Nucleotide_cyclase"/>
</dbReference>
<dbReference type="InterPro" id="IPR043128">
    <property type="entry name" value="Rev_trsase/Diguanyl_cyclase"/>
</dbReference>
<keyword evidence="2" id="KW-1133">Transmembrane helix</keyword>
<evidence type="ECO:0000259" key="4">
    <source>
        <dbReference type="PROSITE" id="PS50885"/>
    </source>
</evidence>
<protein>
    <recommendedName>
        <fullName evidence="8">Diguanylate cyclase</fullName>
    </recommendedName>
</protein>
<dbReference type="Pfam" id="PF08448">
    <property type="entry name" value="PAS_4"/>
    <property type="match status" value="2"/>
</dbReference>
<comment type="caution">
    <text evidence="6">The sequence shown here is derived from an EMBL/GenBank/DDBJ whole genome shotgun (WGS) entry which is preliminary data.</text>
</comment>
<dbReference type="NCBIfam" id="TIGR00229">
    <property type="entry name" value="sensory_box"/>
    <property type="match status" value="2"/>
</dbReference>
<evidence type="ECO:0000256" key="2">
    <source>
        <dbReference type="SAM" id="Phobius"/>
    </source>
</evidence>
<reference evidence="6 7" key="1">
    <citation type="submission" date="2016-03" db="EMBL/GenBank/DDBJ databases">
        <title>Photobacterium proteolyticum sp. nov. a protease producing bacterium isolated from ocean sediments of Laizhou Bay.</title>
        <authorList>
            <person name="Li Y."/>
        </authorList>
    </citation>
    <scope>NUCLEOTIDE SEQUENCE [LARGE SCALE GENOMIC DNA]</scope>
    <source>
        <strain evidence="6 7">R-40508</strain>
    </source>
</reference>
<dbReference type="SMART" id="SM00091">
    <property type="entry name" value="PAS"/>
    <property type="match status" value="2"/>
</dbReference>
<dbReference type="PROSITE" id="PS50885">
    <property type="entry name" value="HAMP"/>
    <property type="match status" value="1"/>
</dbReference>
<dbReference type="InterPro" id="IPR003660">
    <property type="entry name" value="HAMP_dom"/>
</dbReference>
<dbReference type="Proteomes" id="UP000078503">
    <property type="component" value="Unassembled WGS sequence"/>
</dbReference>